<feature type="region of interest" description="Disordered" evidence="9">
    <location>
        <begin position="1"/>
        <end position="20"/>
    </location>
</feature>
<dbReference type="InterPro" id="IPR031337">
    <property type="entry name" value="KDPG/KHG_AS_1"/>
</dbReference>
<comment type="similarity">
    <text evidence="3">Belongs to the KHG/KDPG aldolase family.</text>
</comment>
<reference evidence="10 11" key="1">
    <citation type="submission" date="2023-10" db="EMBL/GenBank/DDBJ databases">
        <title>Complete Genome Sequence of Limnobacter thiooxidans CS-K2T, Isolated from freshwater lake sediments in Bavaria, Germany.</title>
        <authorList>
            <person name="Naruki M."/>
            <person name="Watanabe A."/>
            <person name="Warashina T."/>
            <person name="Morita T."/>
            <person name="Arakawa K."/>
        </authorList>
    </citation>
    <scope>NUCLEOTIDE SEQUENCE [LARGE SCALE GENOMIC DNA]</scope>
    <source>
        <strain evidence="10 11">CS-K2</strain>
    </source>
</reference>
<dbReference type="SUPFAM" id="SSF51569">
    <property type="entry name" value="Aldolase"/>
    <property type="match status" value="1"/>
</dbReference>
<feature type="compositionally biased region" description="Polar residues" evidence="9">
    <location>
        <begin position="1"/>
        <end position="11"/>
    </location>
</feature>
<organism evidence="10 11">
    <name type="scientific">Limnobacter thiooxidans</name>
    <dbReference type="NCBI Taxonomy" id="131080"/>
    <lineage>
        <taxon>Bacteria</taxon>
        <taxon>Pseudomonadati</taxon>
        <taxon>Pseudomonadota</taxon>
        <taxon>Betaproteobacteria</taxon>
        <taxon>Burkholderiales</taxon>
        <taxon>Burkholderiaceae</taxon>
        <taxon>Limnobacter</taxon>
    </lineage>
</organism>
<dbReference type="PROSITE" id="PS00160">
    <property type="entry name" value="ALDOLASE_KDPG_KHG_2"/>
    <property type="match status" value="1"/>
</dbReference>
<gene>
    <name evidence="10" type="ORF">RGQ30_00640</name>
</gene>
<dbReference type="EMBL" id="AP028947">
    <property type="protein sequence ID" value="BET24563.1"/>
    <property type="molecule type" value="Genomic_DNA"/>
</dbReference>
<dbReference type="InterPro" id="IPR013785">
    <property type="entry name" value="Aldolase_TIM"/>
</dbReference>
<name>A0AA86IZ62_9BURK</name>
<dbReference type="AlphaFoldDB" id="A0AA86IZ62"/>
<dbReference type="PANTHER" id="PTHR30246:SF1">
    <property type="entry name" value="2-DEHYDRO-3-DEOXY-6-PHOSPHOGALACTONATE ALDOLASE-RELATED"/>
    <property type="match status" value="1"/>
</dbReference>
<dbReference type="Gene3D" id="3.20.20.70">
    <property type="entry name" value="Aldolase class I"/>
    <property type="match status" value="1"/>
</dbReference>
<evidence type="ECO:0000256" key="3">
    <source>
        <dbReference type="ARBA" id="ARBA00006906"/>
    </source>
</evidence>
<evidence type="ECO:0000256" key="5">
    <source>
        <dbReference type="ARBA" id="ARBA00013063"/>
    </source>
</evidence>
<dbReference type="KEGG" id="lto:RGQ30_00640"/>
<protein>
    <recommendedName>
        <fullName evidence="5">2-dehydro-3-deoxy-phosphogluconate aldolase</fullName>
        <ecNumber evidence="5">4.1.2.14</ecNumber>
    </recommendedName>
</protein>
<dbReference type="PROSITE" id="PS00159">
    <property type="entry name" value="ALDOLASE_KDPG_KHG_1"/>
    <property type="match status" value="1"/>
</dbReference>
<dbReference type="PANTHER" id="PTHR30246">
    <property type="entry name" value="2-KETO-3-DEOXY-6-PHOSPHOGLUCONATE ALDOLASE"/>
    <property type="match status" value="1"/>
</dbReference>
<dbReference type="NCBIfam" id="TIGR01182">
    <property type="entry name" value="eda"/>
    <property type="match status" value="1"/>
</dbReference>
<dbReference type="InterPro" id="IPR000887">
    <property type="entry name" value="Aldlse_KDPG_KHG"/>
</dbReference>
<keyword evidence="11" id="KW-1185">Reference proteome</keyword>
<comment type="subunit">
    <text evidence="4">Homotrimer.</text>
</comment>
<evidence type="ECO:0000256" key="6">
    <source>
        <dbReference type="ARBA" id="ARBA00023239"/>
    </source>
</evidence>
<proteinExistence type="inferred from homology"/>
<evidence type="ECO:0000256" key="1">
    <source>
        <dbReference type="ARBA" id="ARBA00000654"/>
    </source>
</evidence>
<keyword evidence="8" id="KW-0119">Carbohydrate metabolism</keyword>
<evidence type="ECO:0000313" key="11">
    <source>
        <dbReference type="Proteomes" id="UP001329151"/>
    </source>
</evidence>
<dbReference type="Proteomes" id="UP001329151">
    <property type="component" value="Chromosome"/>
</dbReference>
<evidence type="ECO:0000256" key="8">
    <source>
        <dbReference type="ARBA" id="ARBA00023277"/>
    </source>
</evidence>
<evidence type="ECO:0000256" key="7">
    <source>
        <dbReference type="ARBA" id="ARBA00023270"/>
    </source>
</evidence>
<evidence type="ECO:0000256" key="9">
    <source>
        <dbReference type="SAM" id="MobiDB-lite"/>
    </source>
</evidence>
<dbReference type="CDD" id="cd00452">
    <property type="entry name" value="KDPG_aldolase"/>
    <property type="match status" value="1"/>
</dbReference>
<dbReference type="InterPro" id="IPR031338">
    <property type="entry name" value="KDPG/KHG_AS_2"/>
</dbReference>
<dbReference type="GO" id="GO:0008675">
    <property type="term" value="F:2-dehydro-3-deoxy-phosphogluconate aldolase activity"/>
    <property type="evidence" value="ECO:0007669"/>
    <property type="project" value="UniProtKB-EC"/>
</dbReference>
<dbReference type="RefSeq" id="WP_130557191.1">
    <property type="nucleotide sequence ID" value="NZ_AP028947.1"/>
</dbReference>
<dbReference type="Pfam" id="PF01081">
    <property type="entry name" value="Aldolase"/>
    <property type="match status" value="1"/>
</dbReference>
<comment type="catalytic activity">
    <reaction evidence="1">
        <text>2-dehydro-3-deoxy-6-phospho-D-gluconate = D-glyceraldehyde 3-phosphate + pyruvate</text>
        <dbReference type="Rhea" id="RHEA:17089"/>
        <dbReference type="ChEBI" id="CHEBI:15361"/>
        <dbReference type="ChEBI" id="CHEBI:57569"/>
        <dbReference type="ChEBI" id="CHEBI:59776"/>
        <dbReference type="EC" id="4.1.2.14"/>
    </reaction>
</comment>
<accession>A0AA86IZ62</accession>
<keyword evidence="6" id="KW-0456">Lyase</keyword>
<evidence type="ECO:0000256" key="4">
    <source>
        <dbReference type="ARBA" id="ARBA00011233"/>
    </source>
</evidence>
<evidence type="ECO:0000313" key="10">
    <source>
        <dbReference type="EMBL" id="BET24563.1"/>
    </source>
</evidence>
<comment type="pathway">
    <text evidence="2">Carbohydrate acid metabolism; 2-dehydro-3-deoxy-D-gluconate degradation; D-glyceraldehyde 3-phosphate and pyruvate from 2-dehydro-3-deoxy-D-gluconate: step 2/2.</text>
</comment>
<sequence>MQNSSNHSEPGTEQDTEQDADRIERTRNWLRQGVLPVVVISSVKQGLEIAEGLCAGGITQIEITLRTPTAMQAMGDIAKRFPEMRLSAGTVLTAEQFDQSADQGATLFISPGLTETLADHALEKGYAWVPGVATASEMMRGLELGFELLKFFPAMAAGGPKALAGITAPLAAALVVPTGGVTLENLPQWREIKAVQAVGGTWLTAGLDNVTDVAKVVQQRAEQAVAAWNGTVLV</sequence>
<evidence type="ECO:0000256" key="2">
    <source>
        <dbReference type="ARBA" id="ARBA00004736"/>
    </source>
</evidence>
<keyword evidence="7" id="KW-0704">Schiff base</keyword>
<dbReference type="EC" id="4.1.2.14" evidence="5"/>